<feature type="transmembrane region" description="Helical" evidence="6">
    <location>
        <begin position="259"/>
        <end position="287"/>
    </location>
</feature>
<dbReference type="PANTHER" id="PTHR13439:SF66">
    <property type="entry name" value="BCDNA.GH12326"/>
    <property type="match status" value="1"/>
</dbReference>
<dbReference type="AlphaFoldDB" id="A0ABD0SHR1"/>
<feature type="transmembrane region" description="Helical" evidence="6">
    <location>
        <begin position="462"/>
        <end position="484"/>
    </location>
</feature>
<dbReference type="SMART" id="SM00724">
    <property type="entry name" value="TLC"/>
    <property type="match status" value="1"/>
</dbReference>
<evidence type="ECO:0000256" key="4">
    <source>
        <dbReference type="ARBA" id="ARBA00023136"/>
    </source>
</evidence>
<dbReference type="PROSITE" id="PS50922">
    <property type="entry name" value="TLC"/>
    <property type="match status" value="1"/>
</dbReference>
<evidence type="ECO:0000256" key="1">
    <source>
        <dbReference type="ARBA" id="ARBA00004141"/>
    </source>
</evidence>
<organism evidence="8 9">
    <name type="scientific">Loxostege sticticalis</name>
    <name type="common">Beet webworm moth</name>
    <dbReference type="NCBI Taxonomy" id="481309"/>
    <lineage>
        <taxon>Eukaryota</taxon>
        <taxon>Metazoa</taxon>
        <taxon>Ecdysozoa</taxon>
        <taxon>Arthropoda</taxon>
        <taxon>Hexapoda</taxon>
        <taxon>Insecta</taxon>
        <taxon>Pterygota</taxon>
        <taxon>Neoptera</taxon>
        <taxon>Endopterygota</taxon>
        <taxon>Lepidoptera</taxon>
        <taxon>Glossata</taxon>
        <taxon>Ditrysia</taxon>
        <taxon>Pyraloidea</taxon>
        <taxon>Crambidae</taxon>
        <taxon>Pyraustinae</taxon>
        <taxon>Loxostege</taxon>
    </lineage>
</organism>
<evidence type="ECO:0000313" key="9">
    <source>
        <dbReference type="Proteomes" id="UP001549921"/>
    </source>
</evidence>
<dbReference type="InterPro" id="IPR050846">
    <property type="entry name" value="TLCD"/>
</dbReference>
<feature type="transmembrane region" description="Helical" evidence="6">
    <location>
        <begin position="47"/>
        <end position="75"/>
    </location>
</feature>
<evidence type="ECO:0000259" key="7">
    <source>
        <dbReference type="PROSITE" id="PS50922"/>
    </source>
</evidence>
<dbReference type="Pfam" id="PF03798">
    <property type="entry name" value="TRAM_LAG1_CLN8"/>
    <property type="match status" value="1"/>
</dbReference>
<dbReference type="Proteomes" id="UP001549921">
    <property type="component" value="Unassembled WGS sequence"/>
</dbReference>
<dbReference type="EMBL" id="JBEDNZ010000022">
    <property type="protein sequence ID" value="KAL0818594.1"/>
    <property type="molecule type" value="Genomic_DNA"/>
</dbReference>
<feature type="transmembrane region" description="Helical" evidence="6">
    <location>
        <begin position="200"/>
        <end position="221"/>
    </location>
</feature>
<evidence type="ECO:0000256" key="6">
    <source>
        <dbReference type="SAM" id="Phobius"/>
    </source>
</evidence>
<sequence>MEPSVSKGHNRAAMLGLAACNVGSLAVAANLVLTLNPEDRISIKRGCALTALGFAYFTSLFSLLNLAALSTNFGARFRHAYRLTAGDVLDITNKLVSAVQAAFCCVTGVVVCMWSCTRDFMRSSHYMSEAYAWFGAAYFFYDIWSMYMVHVQMLNSAELKSKLQKKVSKNGDLSLSAGDSCTSRKKSPPSFLEYCRYEPVILFHHLFIGGFGFLVIVYFRGEFGDCTFGFVYLMELSTPFVSLRGILSRLRLKATRLYVLNGVLMLLTFLVCRVLSLPYVCLLYSHVRGLPYFEVSHMRLVWILKATRLYVLNGVLMLLTFLVCRVLSLPYVCLLYSHVRGLPYFEVSHMRLVWILKATRLYVLNGVLMLLTFLVCRVLSLPYVCLLYSHVRGLPYFEVSHMRLVWILKATRLYVLNGVLMLLTFLVCRVLSLPYVCLLYSHVRGLPYFEVSHMRLVWILKATRLYVLNGVLMLLTFLVCRVLSLPYVCLLYSHVRGLPYFEVSHM</sequence>
<feature type="transmembrane region" description="Helical" evidence="6">
    <location>
        <begin position="361"/>
        <end position="391"/>
    </location>
</feature>
<evidence type="ECO:0000313" key="8">
    <source>
        <dbReference type="EMBL" id="KAL0818594.1"/>
    </source>
</evidence>
<evidence type="ECO:0000256" key="5">
    <source>
        <dbReference type="PROSITE-ProRule" id="PRU00205"/>
    </source>
</evidence>
<proteinExistence type="predicted"/>
<feature type="transmembrane region" description="Helical" evidence="6">
    <location>
        <begin position="411"/>
        <end position="441"/>
    </location>
</feature>
<keyword evidence="4 5" id="KW-0472">Membrane</keyword>
<feature type="transmembrane region" description="Helical" evidence="6">
    <location>
        <begin position="12"/>
        <end position="35"/>
    </location>
</feature>
<dbReference type="PANTHER" id="PTHR13439">
    <property type="entry name" value="CT120 PROTEIN"/>
    <property type="match status" value="1"/>
</dbReference>
<feature type="domain" description="TLC" evidence="7">
    <location>
        <begin position="86"/>
        <end position="315"/>
    </location>
</feature>
<dbReference type="InterPro" id="IPR006634">
    <property type="entry name" value="TLC-dom"/>
</dbReference>
<feature type="transmembrane region" description="Helical" evidence="6">
    <location>
        <begin position="95"/>
        <end position="117"/>
    </location>
</feature>
<reference evidence="8 9" key="1">
    <citation type="submission" date="2024-06" db="EMBL/GenBank/DDBJ databases">
        <title>A chromosome-level genome assembly of beet webworm, Loxostege sticticalis.</title>
        <authorList>
            <person name="Zhang Y."/>
        </authorList>
    </citation>
    <scope>NUCLEOTIDE SEQUENCE [LARGE SCALE GENOMIC DNA]</scope>
    <source>
        <strain evidence="8">AQ028</strain>
        <tissue evidence="8">Male pupae</tissue>
    </source>
</reference>
<dbReference type="GO" id="GO:0016020">
    <property type="term" value="C:membrane"/>
    <property type="evidence" value="ECO:0007669"/>
    <property type="project" value="UniProtKB-SubCell"/>
</dbReference>
<evidence type="ECO:0000256" key="2">
    <source>
        <dbReference type="ARBA" id="ARBA00022692"/>
    </source>
</evidence>
<accession>A0ABD0SHR1</accession>
<comment type="subcellular location">
    <subcellularLocation>
        <location evidence="1">Membrane</location>
        <topology evidence="1">Multi-pass membrane protein</topology>
    </subcellularLocation>
</comment>
<feature type="transmembrane region" description="Helical" evidence="6">
    <location>
        <begin position="307"/>
        <end position="336"/>
    </location>
</feature>
<name>A0ABD0SHR1_LOXSC</name>
<keyword evidence="2 5" id="KW-0812">Transmembrane</keyword>
<gene>
    <name evidence="8" type="ORF">ABMA28_009028</name>
</gene>
<comment type="caution">
    <text evidence="8">The sequence shown here is derived from an EMBL/GenBank/DDBJ whole genome shotgun (WGS) entry which is preliminary data.</text>
</comment>
<evidence type="ECO:0000256" key="3">
    <source>
        <dbReference type="ARBA" id="ARBA00022989"/>
    </source>
</evidence>
<keyword evidence="3 6" id="KW-1133">Transmembrane helix</keyword>
<protein>
    <recommendedName>
        <fullName evidence="7">TLC domain-containing protein</fullName>
    </recommendedName>
</protein>